<dbReference type="PANTHER" id="PTHR33443:SF38">
    <property type="entry name" value="EXPRESSED PROTEIN"/>
    <property type="match status" value="1"/>
</dbReference>
<evidence type="ECO:0000256" key="1">
    <source>
        <dbReference type="SAM" id="MobiDB-lite"/>
    </source>
</evidence>
<evidence type="ECO:0008006" key="5">
    <source>
        <dbReference type="Google" id="ProtNLM"/>
    </source>
</evidence>
<dbReference type="AlphaFoldDB" id="A0A804LYX3"/>
<keyword evidence="4" id="KW-1267">Proteomics identification</keyword>
<sequence length="609" mass="65504">MAPVGDHIVDISSDEEDLFIGTSLNILLEPLDPVKWVDEVCGVADYVAGEDIDDLMIMSEISAPPVLQKIAKPDELVVMGELSSPPAPQQKASANGGCHEDDDDCVVLDGDPDKAITVAEEGSLGDGSSDELQIVAEKGPVACRDFPHSRHSCSNLPFSTTSHVKHCSMVSNRHFSTLAFLGIQYIKHARNVTDTISLMACCVLVFQMQCHCFVCDAPAPCKYWGNSTSADDHCHATDKDSKWTCMRQIFKQKLLPASFLEKHQNGVYSTMTPPRQQHMQCHVSVPQSPSVSHGSHPSLTIQSPLLNEGSQNQQRHPSVRVSLSVGATVSSPRAGRGTGNAHIAQSTHSHAIFKRAGAVAPVFATRNASQFCPSAPDDLLLQQALSHASQPVQVAPTTNAFTGASQNNHFQRSFSAPIAPQVQQGQPAARYQVAINGMHAVGPQLARSTSLTTQRTQCLPEPAIIDVSTTSWQDILATVASNLGVADYNTSTPESQHVTVDSLAMHPTANHGLDLQHEPIAESENLTYSLLHDSSNGAAGGSVQADGPMQTPENLDHLIGQSNPVPNEAHLDDFAGAPANQLPIEEEEAHQPEMSRLEPTNILFEFDWV</sequence>
<reference evidence="3" key="1">
    <citation type="submission" date="2015-12" db="EMBL/GenBank/DDBJ databases">
        <title>Update maize B73 reference genome by single molecule sequencing technologies.</title>
        <authorList>
            <consortium name="Maize Genome Sequencing Project"/>
            <person name="Ware D."/>
        </authorList>
    </citation>
    <scope>NUCLEOTIDE SEQUENCE [LARGE SCALE GENOMIC DNA]</scope>
    <source>
        <strain evidence="3">cv. B73</strain>
    </source>
</reference>
<dbReference type="InterPro" id="IPR053234">
    <property type="entry name" value="RPM1_Interactor"/>
</dbReference>
<proteinExistence type="evidence at protein level"/>
<dbReference type="FunCoup" id="A0A804LYX3">
    <property type="interactions" value="503"/>
</dbReference>
<reference evidence="2" key="2">
    <citation type="submission" date="2019-07" db="EMBL/GenBank/DDBJ databases">
        <authorList>
            <person name="Seetharam A."/>
            <person name="Woodhouse M."/>
            <person name="Cannon E."/>
        </authorList>
    </citation>
    <scope>NUCLEOTIDE SEQUENCE [LARGE SCALE GENOMIC DNA]</scope>
    <source>
        <strain evidence="2">cv. B73</strain>
    </source>
</reference>
<name>A0A804LYX3_MAIZE</name>
<dbReference type="PANTHER" id="PTHR33443">
    <property type="entry name" value="ZGC:112980"/>
    <property type="match status" value="1"/>
</dbReference>
<feature type="region of interest" description="Disordered" evidence="1">
    <location>
        <begin position="285"/>
        <end position="304"/>
    </location>
</feature>
<evidence type="ECO:0000313" key="3">
    <source>
        <dbReference type="Proteomes" id="UP000007305"/>
    </source>
</evidence>
<organism evidence="2 3">
    <name type="scientific">Zea mays</name>
    <name type="common">Maize</name>
    <dbReference type="NCBI Taxonomy" id="4577"/>
    <lineage>
        <taxon>Eukaryota</taxon>
        <taxon>Viridiplantae</taxon>
        <taxon>Streptophyta</taxon>
        <taxon>Embryophyta</taxon>
        <taxon>Tracheophyta</taxon>
        <taxon>Spermatophyta</taxon>
        <taxon>Magnoliopsida</taxon>
        <taxon>Liliopsida</taxon>
        <taxon>Poales</taxon>
        <taxon>Poaceae</taxon>
        <taxon>PACMAD clade</taxon>
        <taxon>Panicoideae</taxon>
        <taxon>Andropogonodae</taxon>
        <taxon>Andropogoneae</taxon>
        <taxon>Tripsacinae</taxon>
        <taxon>Zea</taxon>
    </lineage>
</organism>
<accession>A0A804LYX3</accession>
<dbReference type="EnsemblPlants" id="Zm00001eb046350_T003">
    <property type="protein sequence ID" value="Zm00001eb046350_P003"/>
    <property type="gene ID" value="Zm00001eb046350"/>
</dbReference>
<evidence type="ECO:0000313" key="2">
    <source>
        <dbReference type="EnsemblPlants" id="Zm00001eb046350_P003"/>
    </source>
</evidence>
<keyword evidence="3" id="KW-1185">Reference proteome</keyword>
<gene>
    <name evidence="2" type="primary">LOC100277964</name>
</gene>
<feature type="compositionally biased region" description="Low complexity" evidence="1">
    <location>
        <begin position="285"/>
        <end position="298"/>
    </location>
</feature>
<protein>
    <recommendedName>
        <fullName evidence="5">RPM1 interacting protein 13</fullName>
    </recommendedName>
</protein>
<reference evidence="2" key="3">
    <citation type="submission" date="2021-05" db="UniProtKB">
        <authorList>
            <consortium name="EnsemblPlants"/>
        </authorList>
    </citation>
    <scope>IDENTIFICATION</scope>
    <source>
        <strain evidence="2">cv. B73</strain>
    </source>
</reference>
<dbReference type="Gramene" id="Zm00001eb046350_T003">
    <property type="protein sequence ID" value="Zm00001eb046350_P003"/>
    <property type="gene ID" value="Zm00001eb046350"/>
</dbReference>
<dbReference type="Proteomes" id="UP000007305">
    <property type="component" value="Chromosome 1"/>
</dbReference>
<dbReference type="InParanoid" id="A0A804LYX3"/>
<evidence type="ECO:0007829" key="4">
    <source>
        <dbReference type="PeptideAtlas" id="A0A804LYX3"/>
    </source>
</evidence>
<feature type="region of interest" description="Disordered" evidence="1">
    <location>
        <begin position="533"/>
        <end position="574"/>
    </location>
</feature>